<feature type="transmembrane region" description="Helical" evidence="2">
    <location>
        <begin position="178"/>
        <end position="198"/>
    </location>
</feature>
<keyword evidence="4" id="KW-1185">Reference proteome</keyword>
<evidence type="ECO:0000313" key="3">
    <source>
        <dbReference type="EMBL" id="KAK8876283.1"/>
    </source>
</evidence>
<dbReference type="EMBL" id="JAPFFF010000012">
    <property type="protein sequence ID" value="KAK8876283.1"/>
    <property type="molecule type" value="Genomic_DNA"/>
</dbReference>
<name>A0ABR2JEA1_9EUKA</name>
<feature type="region of interest" description="Disordered" evidence="1">
    <location>
        <begin position="53"/>
        <end position="94"/>
    </location>
</feature>
<proteinExistence type="predicted"/>
<feature type="transmembrane region" description="Helical" evidence="2">
    <location>
        <begin position="6"/>
        <end position="27"/>
    </location>
</feature>
<reference evidence="3 4" key="1">
    <citation type="submission" date="2024-04" db="EMBL/GenBank/DDBJ databases">
        <title>Tritrichomonas musculus Genome.</title>
        <authorList>
            <person name="Alves-Ferreira E."/>
            <person name="Grigg M."/>
            <person name="Lorenzi H."/>
            <person name="Galac M."/>
        </authorList>
    </citation>
    <scope>NUCLEOTIDE SEQUENCE [LARGE SCALE GENOMIC DNA]</scope>
    <source>
        <strain evidence="3 4">EAF2021</strain>
    </source>
</reference>
<keyword evidence="2" id="KW-0472">Membrane</keyword>
<keyword evidence="2" id="KW-1133">Transmembrane helix</keyword>
<comment type="caution">
    <text evidence="3">The sequence shown here is derived from an EMBL/GenBank/DDBJ whole genome shotgun (WGS) entry which is preliminary data.</text>
</comment>
<dbReference type="Proteomes" id="UP001470230">
    <property type="component" value="Unassembled WGS sequence"/>
</dbReference>
<feature type="transmembrane region" description="Helical" evidence="2">
    <location>
        <begin position="250"/>
        <end position="272"/>
    </location>
</feature>
<evidence type="ECO:0000256" key="2">
    <source>
        <dbReference type="SAM" id="Phobius"/>
    </source>
</evidence>
<evidence type="ECO:0000313" key="4">
    <source>
        <dbReference type="Proteomes" id="UP001470230"/>
    </source>
</evidence>
<gene>
    <name evidence="3" type="ORF">M9Y10_006478</name>
</gene>
<feature type="compositionally biased region" description="Basic and acidic residues" evidence="1">
    <location>
        <begin position="63"/>
        <end position="86"/>
    </location>
</feature>
<sequence length="727" mass="83536">MRLFIAAISLECIFLVLVFLGNLCIFVQKIVQKFKKKDPTELSTSLLTPEGYPDIDLQINGHRKSDTKKTDFQYENKQPSENHDNSKLNGNTNLNVDSKLNDNSNLNDHSNLNNVNNVNNIKLANKGSNNSYTKLNDSTDKGSVTLQQLQNENIFFVSSLYGMFDDSIEGGTISKCQIVYQSIIMAIILSFQMYSLIYPCINGSITIGQFFLYFFIKLIFINKIFAYNFIDIILNGKRVIRSLKQMKAKIIFWIVVILYIALIVAFTVILLLSQKAVFPTIKSATFTENNQRWYKLNKNQAAAPESFCFTHAQKDGTLKTEDFAMLTTLPRMYNVTKDGKCFIKPSMRGLFNTTMKYIFGKDYEKDGIFILCKRLTRYPILVISSEKILNKTLDYFSNDNNIKFLNKQFNVTNTNYFENRKFTNLTIEGRQLLNDYEKCVELNGTENCEEKWDIFTQFYWPNMYSNDYVDINGFERYQISIDSKMTIQPSFITSDGQLWSGTHYIVSGSCEDGWGVGFFIETIGRKYIPLIFNNILILYSLTRDILNEVFLRIEWFNRNIFYFDVSSSKEMSAIVDLYSQFNFSHQALYTIGHSISGTAFKGVSYFTDIQGIAFEASDGENNVNLLLNSKFTKKSDANSQITNVYSKNSIISGNDGNCDVNGILPRRYIFPNVFDTACQAAISCSNTMKYVPFCKQVLTQNGENPEKEFNISFKAYMNYYGYTYNDS</sequence>
<organism evidence="3 4">
    <name type="scientific">Tritrichomonas musculus</name>
    <dbReference type="NCBI Taxonomy" id="1915356"/>
    <lineage>
        <taxon>Eukaryota</taxon>
        <taxon>Metamonada</taxon>
        <taxon>Parabasalia</taxon>
        <taxon>Tritrichomonadida</taxon>
        <taxon>Tritrichomonadidae</taxon>
        <taxon>Tritrichomonas</taxon>
    </lineage>
</organism>
<accession>A0ABR2JEA1</accession>
<keyword evidence="2" id="KW-0812">Transmembrane</keyword>
<evidence type="ECO:0000256" key="1">
    <source>
        <dbReference type="SAM" id="MobiDB-lite"/>
    </source>
</evidence>
<feature type="transmembrane region" description="Helical" evidence="2">
    <location>
        <begin position="210"/>
        <end position="230"/>
    </location>
</feature>
<protein>
    <submittedName>
        <fullName evidence="3">Uncharacterized protein</fullName>
    </submittedName>
</protein>